<dbReference type="Proteomes" id="UP000030762">
    <property type="component" value="Unassembled WGS sequence"/>
</dbReference>
<dbReference type="VEuPathDB" id="FungiDB:SDRG_13500"/>
<dbReference type="AlphaFoldDB" id="T0PTH9"/>
<dbReference type="CDD" id="cd05402">
    <property type="entry name" value="NT_PAP_TUTase"/>
    <property type="match status" value="1"/>
</dbReference>
<protein>
    <recommendedName>
        <fullName evidence="2">Poly(A) RNA polymerase mitochondrial-like central palm domain-containing protein</fullName>
    </recommendedName>
</protein>
<dbReference type="Pfam" id="PF22600">
    <property type="entry name" value="MTPAP-like_central"/>
    <property type="match status" value="1"/>
</dbReference>
<dbReference type="eggNOG" id="KOG1906">
    <property type="taxonomic scope" value="Eukaryota"/>
</dbReference>
<dbReference type="STRING" id="1156394.T0PTH9"/>
<dbReference type="OrthoDB" id="273917at2759"/>
<dbReference type="GO" id="GO:0031123">
    <property type="term" value="P:RNA 3'-end processing"/>
    <property type="evidence" value="ECO:0007669"/>
    <property type="project" value="TreeGrafter"/>
</dbReference>
<feature type="region of interest" description="Disordered" evidence="1">
    <location>
        <begin position="1"/>
        <end position="216"/>
    </location>
</feature>
<dbReference type="InterPro" id="IPR045862">
    <property type="entry name" value="Trf4-like"/>
</dbReference>
<dbReference type="PANTHER" id="PTHR23092">
    <property type="entry name" value="POLY(A) RNA POLYMERASE"/>
    <property type="match status" value="1"/>
</dbReference>
<dbReference type="InterPro" id="IPR043519">
    <property type="entry name" value="NT_sf"/>
</dbReference>
<dbReference type="GO" id="GO:0003729">
    <property type="term" value="F:mRNA binding"/>
    <property type="evidence" value="ECO:0007669"/>
    <property type="project" value="TreeGrafter"/>
</dbReference>
<dbReference type="PANTHER" id="PTHR23092:SF15">
    <property type="entry name" value="INACTIVE NON-CANONICAL POLY(A) RNA POLYMERASE PROTEIN TRF4-2-RELATED"/>
    <property type="match status" value="1"/>
</dbReference>
<keyword evidence="4" id="KW-1185">Reference proteome</keyword>
<dbReference type="GeneID" id="19954227"/>
<dbReference type="InterPro" id="IPR054708">
    <property type="entry name" value="MTPAP-like_central"/>
</dbReference>
<dbReference type="RefSeq" id="XP_008617814.1">
    <property type="nucleotide sequence ID" value="XM_008619592.1"/>
</dbReference>
<evidence type="ECO:0000313" key="4">
    <source>
        <dbReference type="Proteomes" id="UP000030762"/>
    </source>
</evidence>
<dbReference type="InParanoid" id="T0PTH9"/>
<sequence length="537" mass="58074">MVATLQCKAHTPDPTLGRRDNNNNNNNAKEGSRRRGVDGSARDVAQKLSSPMAPSPRLVYRRKLGNETCTKTKHERGGSQQLCHASLSPLTGPKSSPPIVVAAPMQRPRPSPVDTSAPVTTHRDKKGPPKSSRKSGAKPPSYELSTPSKTDFRHAVQPSSASGPEKVRSPCASRKKKSTSHTRSDNNTPTTPPLASRDRTSSSTASVEPDPPYSAHSTIMWASDEIEAFVAAVDNEMAAMGQAYCKALQYLNRSVVALWAYAFIDVYGSLCTQLALPGSDLDCVIVVPEAHHGLSPISMLREVHAAVRDQANVVDVELLEAASIPVLKLVFQLGDASVPIDLSVAHSAGHSGLASRDLVKKFAEYMPALRPLALVLKAHLKANGLCCAFSGGLSSYALVVLIIRFLQCFGDVHVSHTEPPTPELPRQPNTLYTFFRHDAVVWQGTIGMLLLTFLEQHISFEFAAYGVSIANGGEYFALNDVAGDTSFAVHAHIVDPLATHRVLGNSFRIHEIVRAWSQMHRQILVRAPLVELLSPAP</sequence>
<dbReference type="SUPFAM" id="SSF81301">
    <property type="entry name" value="Nucleotidyltransferase"/>
    <property type="match status" value="1"/>
</dbReference>
<accession>T0PTH9</accession>
<dbReference type="GO" id="GO:0031499">
    <property type="term" value="C:TRAMP complex"/>
    <property type="evidence" value="ECO:0007669"/>
    <property type="project" value="TreeGrafter"/>
</dbReference>
<dbReference type="GO" id="GO:0005730">
    <property type="term" value="C:nucleolus"/>
    <property type="evidence" value="ECO:0007669"/>
    <property type="project" value="TreeGrafter"/>
</dbReference>
<feature type="compositionally biased region" description="Basic and acidic residues" evidence="1">
    <location>
        <begin position="30"/>
        <end position="45"/>
    </location>
</feature>
<dbReference type="GO" id="GO:0043634">
    <property type="term" value="P:polyadenylation-dependent ncRNA catabolic process"/>
    <property type="evidence" value="ECO:0007669"/>
    <property type="project" value="TreeGrafter"/>
</dbReference>
<dbReference type="OMA" id="STIMWAS"/>
<dbReference type="EMBL" id="JH767191">
    <property type="protein sequence ID" value="EQC28819.1"/>
    <property type="molecule type" value="Genomic_DNA"/>
</dbReference>
<dbReference type="Gene3D" id="1.10.1410.10">
    <property type="match status" value="1"/>
</dbReference>
<proteinExistence type="predicted"/>
<dbReference type="Gene3D" id="3.30.460.10">
    <property type="entry name" value="Beta Polymerase, domain 2"/>
    <property type="match status" value="1"/>
</dbReference>
<gene>
    <name evidence="3" type="ORF">SDRG_13500</name>
</gene>
<evidence type="ECO:0000259" key="2">
    <source>
        <dbReference type="Pfam" id="PF22600"/>
    </source>
</evidence>
<feature type="domain" description="Poly(A) RNA polymerase mitochondrial-like central palm" evidence="2">
    <location>
        <begin position="244"/>
        <end position="349"/>
    </location>
</feature>
<organism evidence="3 4">
    <name type="scientific">Saprolegnia diclina (strain VS20)</name>
    <dbReference type="NCBI Taxonomy" id="1156394"/>
    <lineage>
        <taxon>Eukaryota</taxon>
        <taxon>Sar</taxon>
        <taxon>Stramenopiles</taxon>
        <taxon>Oomycota</taxon>
        <taxon>Saprolegniomycetes</taxon>
        <taxon>Saprolegniales</taxon>
        <taxon>Saprolegniaceae</taxon>
        <taxon>Saprolegnia</taxon>
    </lineage>
</organism>
<evidence type="ECO:0000313" key="3">
    <source>
        <dbReference type="EMBL" id="EQC28819.1"/>
    </source>
</evidence>
<reference evidence="3 4" key="1">
    <citation type="submission" date="2012-04" db="EMBL/GenBank/DDBJ databases">
        <title>The Genome Sequence of Saprolegnia declina VS20.</title>
        <authorList>
            <consortium name="The Broad Institute Genome Sequencing Platform"/>
            <person name="Russ C."/>
            <person name="Nusbaum C."/>
            <person name="Tyler B."/>
            <person name="van West P."/>
            <person name="Dieguez-Uribeondo J."/>
            <person name="de Bruijn I."/>
            <person name="Tripathy S."/>
            <person name="Jiang R."/>
            <person name="Young S.K."/>
            <person name="Zeng Q."/>
            <person name="Gargeya S."/>
            <person name="Fitzgerald M."/>
            <person name="Haas B."/>
            <person name="Abouelleil A."/>
            <person name="Alvarado L."/>
            <person name="Arachchi H.M."/>
            <person name="Berlin A."/>
            <person name="Chapman S.B."/>
            <person name="Goldberg J."/>
            <person name="Griggs A."/>
            <person name="Gujja S."/>
            <person name="Hansen M."/>
            <person name="Howarth C."/>
            <person name="Imamovic A."/>
            <person name="Larimer J."/>
            <person name="McCowen C."/>
            <person name="Montmayeur A."/>
            <person name="Murphy C."/>
            <person name="Neiman D."/>
            <person name="Pearson M."/>
            <person name="Priest M."/>
            <person name="Roberts A."/>
            <person name="Saif S."/>
            <person name="Shea T."/>
            <person name="Sisk P."/>
            <person name="Sykes S."/>
            <person name="Wortman J."/>
            <person name="Nusbaum C."/>
            <person name="Birren B."/>
        </authorList>
    </citation>
    <scope>NUCLEOTIDE SEQUENCE [LARGE SCALE GENOMIC DNA]</scope>
    <source>
        <strain evidence="3 4">VS20</strain>
    </source>
</reference>
<evidence type="ECO:0000256" key="1">
    <source>
        <dbReference type="SAM" id="MobiDB-lite"/>
    </source>
</evidence>
<dbReference type="SUPFAM" id="SSF81631">
    <property type="entry name" value="PAP/OAS1 substrate-binding domain"/>
    <property type="match status" value="1"/>
</dbReference>
<dbReference type="GO" id="GO:1990817">
    <property type="term" value="F:poly(A) RNA polymerase activity"/>
    <property type="evidence" value="ECO:0007669"/>
    <property type="project" value="InterPro"/>
</dbReference>
<name>T0PTH9_SAPDV</name>